<proteinExistence type="predicted"/>
<dbReference type="PROSITE" id="PS51257">
    <property type="entry name" value="PROKAR_LIPOPROTEIN"/>
    <property type="match status" value="1"/>
</dbReference>
<dbReference type="EMBL" id="MEIS01000110">
    <property type="protein sequence ID" value="PIT54699.1"/>
    <property type="molecule type" value="Genomic_DNA"/>
</dbReference>
<evidence type="ECO:0008006" key="3">
    <source>
        <dbReference type="Google" id="ProtNLM"/>
    </source>
</evidence>
<organism evidence="1 2">
    <name type="scientific">Snodgrassella alvi</name>
    <dbReference type="NCBI Taxonomy" id="1196083"/>
    <lineage>
        <taxon>Bacteria</taxon>
        <taxon>Pseudomonadati</taxon>
        <taxon>Pseudomonadota</taxon>
        <taxon>Betaproteobacteria</taxon>
        <taxon>Neisseriales</taxon>
        <taxon>Neisseriaceae</taxon>
        <taxon>Snodgrassella</taxon>
    </lineage>
</organism>
<protein>
    <recommendedName>
        <fullName evidence="3">Lipoprotein</fullName>
    </recommendedName>
</protein>
<comment type="caution">
    <text evidence="1">The sequence shown here is derived from an EMBL/GenBank/DDBJ whole genome shotgun (WGS) entry which is preliminary data.</text>
</comment>
<evidence type="ECO:0000313" key="2">
    <source>
        <dbReference type="Proteomes" id="UP000229434"/>
    </source>
</evidence>
<evidence type="ECO:0000313" key="1">
    <source>
        <dbReference type="EMBL" id="PIT54699.1"/>
    </source>
</evidence>
<name>A0A2N9XXI7_9NEIS</name>
<dbReference type="RefSeq" id="WP_100137615.1">
    <property type="nucleotide sequence ID" value="NZ_MEIS01000110.1"/>
</dbReference>
<gene>
    <name evidence="1" type="ORF">BHC49_07665</name>
</gene>
<dbReference type="AlphaFoldDB" id="A0A2N9XXI7"/>
<dbReference type="OrthoDB" id="9522454at2"/>
<sequence length="77" mass="8559">MKTKLIIAATAAFFIAGCEMTEAERAETRKQIDKEAARHIGETSITLRDGRKITCLTYRDGYAGGLSCDWHNTPQPK</sequence>
<accession>A0A2N9XXI7</accession>
<dbReference type="Proteomes" id="UP000229434">
    <property type="component" value="Unassembled WGS sequence"/>
</dbReference>
<reference evidence="1 2" key="1">
    <citation type="journal article" date="2017" name="MBio">
        <title>Type VI secretion-mediated competition in the bee gut microbiome.</title>
        <authorList>
            <person name="Steele M.I."/>
            <person name="Kwong W.K."/>
            <person name="Powell J.E."/>
            <person name="Whiteley M."/>
            <person name="Moran N.A."/>
        </authorList>
    </citation>
    <scope>NUCLEOTIDE SEQUENCE [LARGE SCALE GENOMIC DNA]</scope>
    <source>
        <strain evidence="1 2">Nev3CBA3</strain>
    </source>
</reference>